<reference evidence="1" key="2">
    <citation type="submission" date="2025-09" db="UniProtKB">
        <authorList>
            <consortium name="Ensembl"/>
        </authorList>
    </citation>
    <scope>IDENTIFICATION</scope>
</reference>
<protein>
    <submittedName>
        <fullName evidence="1">Uncharacterized protein</fullName>
    </submittedName>
</protein>
<dbReference type="Proteomes" id="UP000261520">
    <property type="component" value="Unplaced"/>
</dbReference>
<dbReference type="Ensembl" id="ENSPMGT00000030444.1">
    <property type="protein sequence ID" value="ENSPMGP00000028594.1"/>
    <property type="gene ID" value="ENSPMGG00000023023.1"/>
</dbReference>
<sequence length="95" mass="10659">MTCLFLALIFGDHFKFIPLFLFPVQNGVYSDVPTGIGNFCILATICIYGQYSRDPFPRGIVFWKRNFHYILAKDGRVVIIGGYVSYPDVGGSLLS</sequence>
<evidence type="ECO:0000313" key="1">
    <source>
        <dbReference type="Ensembl" id="ENSPMGP00000028594.1"/>
    </source>
</evidence>
<dbReference type="AlphaFoldDB" id="A0A3B4BG95"/>
<name>A0A3B4BG95_9GOBI</name>
<organism evidence="1 2">
    <name type="scientific">Periophthalmus magnuspinnatus</name>
    <dbReference type="NCBI Taxonomy" id="409849"/>
    <lineage>
        <taxon>Eukaryota</taxon>
        <taxon>Metazoa</taxon>
        <taxon>Chordata</taxon>
        <taxon>Craniata</taxon>
        <taxon>Vertebrata</taxon>
        <taxon>Euteleostomi</taxon>
        <taxon>Actinopterygii</taxon>
        <taxon>Neopterygii</taxon>
        <taxon>Teleostei</taxon>
        <taxon>Neoteleostei</taxon>
        <taxon>Acanthomorphata</taxon>
        <taxon>Gobiaria</taxon>
        <taxon>Gobiiformes</taxon>
        <taxon>Gobioidei</taxon>
        <taxon>Gobiidae</taxon>
        <taxon>Oxudercinae</taxon>
        <taxon>Periophthalmus</taxon>
    </lineage>
</organism>
<reference evidence="1" key="1">
    <citation type="submission" date="2025-08" db="UniProtKB">
        <authorList>
            <consortium name="Ensembl"/>
        </authorList>
    </citation>
    <scope>IDENTIFICATION</scope>
</reference>
<proteinExistence type="predicted"/>
<keyword evidence="2" id="KW-1185">Reference proteome</keyword>
<accession>A0A3B4BG95</accession>
<evidence type="ECO:0000313" key="2">
    <source>
        <dbReference type="Proteomes" id="UP000261520"/>
    </source>
</evidence>